<dbReference type="EMBL" id="ML145086">
    <property type="protein sequence ID" value="TBU64354.1"/>
    <property type="molecule type" value="Genomic_DNA"/>
</dbReference>
<dbReference type="AlphaFoldDB" id="A0A4Q9QCD5"/>
<evidence type="ECO:0000313" key="2">
    <source>
        <dbReference type="Proteomes" id="UP000292082"/>
    </source>
</evidence>
<organism evidence="1 2">
    <name type="scientific">Dichomitus squalens</name>
    <dbReference type="NCBI Taxonomy" id="114155"/>
    <lineage>
        <taxon>Eukaryota</taxon>
        <taxon>Fungi</taxon>
        <taxon>Dikarya</taxon>
        <taxon>Basidiomycota</taxon>
        <taxon>Agaricomycotina</taxon>
        <taxon>Agaricomycetes</taxon>
        <taxon>Polyporales</taxon>
        <taxon>Polyporaceae</taxon>
        <taxon>Dichomitus</taxon>
    </lineage>
</organism>
<name>A0A4Q9QCD5_9APHY</name>
<reference evidence="1 2" key="1">
    <citation type="submission" date="2019-01" db="EMBL/GenBank/DDBJ databases">
        <title>Draft genome sequences of three monokaryotic isolates of the white-rot basidiomycete fungus Dichomitus squalens.</title>
        <authorList>
            <consortium name="DOE Joint Genome Institute"/>
            <person name="Lopez S.C."/>
            <person name="Andreopoulos B."/>
            <person name="Pangilinan J."/>
            <person name="Lipzen A."/>
            <person name="Riley R."/>
            <person name="Ahrendt S."/>
            <person name="Ng V."/>
            <person name="Barry K."/>
            <person name="Daum C."/>
            <person name="Grigoriev I.V."/>
            <person name="Hilden K.S."/>
            <person name="Makela M.R."/>
            <person name="de Vries R.P."/>
        </authorList>
    </citation>
    <scope>NUCLEOTIDE SEQUENCE [LARGE SCALE GENOMIC DNA]</scope>
    <source>
        <strain evidence="1 2">CBS 464.89</strain>
    </source>
</reference>
<proteinExistence type="predicted"/>
<dbReference type="Proteomes" id="UP000292082">
    <property type="component" value="Unassembled WGS sequence"/>
</dbReference>
<gene>
    <name evidence="1" type="ORF">BD310DRAFT_394273</name>
</gene>
<evidence type="ECO:0000313" key="1">
    <source>
        <dbReference type="EMBL" id="TBU64354.1"/>
    </source>
</evidence>
<protein>
    <submittedName>
        <fullName evidence="1">Uncharacterized protein</fullName>
    </submittedName>
</protein>
<sequence>MGFRHRMRKRASIVFDVRSGKRNPMPVTLLLRRRQDPWADIMQTPSAVRRQTITYSRLLRNVSPLFYTWHITHSTSSDRGSAWYGATRHETAEWTDPLRDSPVNIAEYTPLVS</sequence>
<accession>A0A4Q9QCD5</accession>
<keyword evidence="2" id="KW-1185">Reference proteome</keyword>